<reference evidence="2" key="1">
    <citation type="journal article" date="2019" name="Int. J. Syst. Evol. Microbiol.">
        <title>The Global Catalogue of Microorganisms (GCM) 10K type strain sequencing project: providing services to taxonomists for standard genome sequencing and annotation.</title>
        <authorList>
            <consortium name="The Broad Institute Genomics Platform"/>
            <consortium name="The Broad Institute Genome Sequencing Center for Infectious Disease"/>
            <person name="Wu L."/>
            <person name="Ma J."/>
        </authorList>
    </citation>
    <scope>NUCLEOTIDE SEQUENCE [LARGE SCALE GENOMIC DNA]</scope>
    <source>
        <strain evidence="2">CGMCC 1.12470</strain>
    </source>
</reference>
<dbReference type="Proteomes" id="UP001597261">
    <property type="component" value="Unassembled WGS sequence"/>
</dbReference>
<name>A0ABW4IQT8_9ACTN</name>
<evidence type="ECO:0000313" key="2">
    <source>
        <dbReference type="Proteomes" id="UP001597261"/>
    </source>
</evidence>
<evidence type="ECO:0000313" key="1">
    <source>
        <dbReference type="EMBL" id="MFD1659122.1"/>
    </source>
</evidence>
<gene>
    <name evidence="1" type="ORF">ACFSL4_13100</name>
</gene>
<sequence length="70" mass="7685">MAPGPYPGIELGDPVQGVGPAGSVVFAPYLLAHNVGDHAGSESDERRETLCYRLRADGHRDRRREVVTRR</sequence>
<dbReference type="RefSeq" id="WP_381081906.1">
    <property type="nucleotide sequence ID" value="NZ_JBHUDX010000030.1"/>
</dbReference>
<accession>A0ABW4IQT8</accession>
<dbReference type="EMBL" id="JBHUDX010000030">
    <property type="protein sequence ID" value="MFD1659122.1"/>
    <property type="molecule type" value="Genomic_DNA"/>
</dbReference>
<keyword evidence="2" id="KW-1185">Reference proteome</keyword>
<comment type="caution">
    <text evidence="1">The sequence shown here is derived from an EMBL/GenBank/DDBJ whole genome shotgun (WGS) entry which is preliminary data.</text>
</comment>
<protein>
    <submittedName>
        <fullName evidence="1">Uncharacterized protein</fullName>
    </submittedName>
</protein>
<proteinExistence type="predicted"/>
<organism evidence="1 2">
    <name type="scientific">Streptomyces caeni</name>
    <dbReference type="NCBI Taxonomy" id="2307231"/>
    <lineage>
        <taxon>Bacteria</taxon>
        <taxon>Bacillati</taxon>
        <taxon>Actinomycetota</taxon>
        <taxon>Actinomycetes</taxon>
        <taxon>Kitasatosporales</taxon>
        <taxon>Streptomycetaceae</taxon>
        <taxon>Streptomyces</taxon>
    </lineage>
</organism>